<feature type="region of interest" description="Disordered" evidence="1">
    <location>
        <begin position="1"/>
        <end position="32"/>
    </location>
</feature>
<dbReference type="InterPro" id="IPR036691">
    <property type="entry name" value="Endo/exonu/phosph_ase_sf"/>
</dbReference>
<dbReference type="PANTHER" id="PTHR23227:SF67">
    <property type="entry name" value="CRANIOFACIAL DEVELOPMENT PROTEIN 2-LIKE"/>
    <property type="match status" value="1"/>
</dbReference>
<name>A0A183G2A8_HELPZ</name>
<feature type="compositionally biased region" description="Polar residues" evidence="1">
    <location>
        <begin position="1"/>
        <end position="12"/>
    </location>
</feature>
<keyword evidence="3" id="KW-1185">Reference proteome</keyword>
<dbReference type="InterPro" id="IPR027124">
    <property type="entry name" value="Swc5/CFDP1/2"/>
</dbReference>
<dbReference type="WBParaSite" id="HPBE_0001541401-mRNA-1">
    <property type="protein sequence ID" value="HPBE_0001541401-mRNA-1"/>
    <property type="gene ID" value="HPBE_0001541401"/>
</dbReference>
<evidence type="ECO:0000313" key="4">
    <source>
        <dbReference type="WBParaSite" id="HPBE_0001541401-mRNA-1"/>
    </source>
</evidence>
<evidence type="ECO:0000313" key="2">
    <source>
        <dbReference type="EMBL" id="VDP02702.1"/>
    </source>
</evidence>
<gene>
    <name evidence="2" type="ORF">HPBE_LOCUS15413</name>
</gene>
<accession>A0A183G2A8</accession>
<dbReference type="OrthoDB" id="409898at2759"/>
<organism evidence="3 4">
    <name type="scientific">Heligmosomoides polygyrus</name>
    <name type="common">Parasitic roundworm</name>
    <dbReference type="NCBI Taxonomy" id="6339"/>
    <lineage>
        <taxon>Eukaryota</taxon>
        <taxon>Metazoa</taxon>
        <taxon>Ecdysozoa</taxon>
        <taxon>Nematoda</taxon>
        <taxon>Chromadorea</taxon>
        <taxon>Rhabditida</taxon>
        <taxon>Rhabditina</taxon>
        <taxon>Rhabditomorpha</taxon>
        <taxon>Strongyloidea</taxon>
        <taxon>Heligmosomidae</taxon>
        <taxon>Heligmosomoides</taxon>
    </lineage>
</organism>
<proteinExistence type="predicted"/>
<reference evidence="2 3" key="1">
    <citation type="submission" date="2018-11" db="EMBL/GenBank/DDBJ databases">
        <authorList>
            <consortium name="Pathogen Informatics"/>
        </authorList>
    </citation>
    <scope>NUCLEOTIDE SEQUENCE [LARGE SCALE GENOMIC DNA]</scope>
</reference>
<sequence length="150" mass="16390">MTVQVSRDSATASAGADAHLQSPASEKNARVPDARAASQTIYGFSCLLDENTAEVQLKDVIVVANDLNGHVDATKNGYSCHGGFGYGSRNADSELILEYAELHNLTIVNTVFRRRDSHLISFYSGKTRTQTDFVLVKDHDRCLVTEDRAV</sequence>
<evidence type="ECO:0000313" key="3">
    <source>
        <dbReference type="Proteomes" id="UP000050761"/>
    </source>
</evidence>
<dbReference type="Gene3D" id="3.60.10.10">
    <property type="entry name" value="Endonuclease/exonuclease/phosphatase"/>
    <property type="match status" value="1"/>
</dbReference>
<dbReference type="EMBL" id="UZAH01028841">
    <property type="protein sequence ID" value="VDP02702.1"/>
    <property type="molecule type" value="Genomic_DNA"/>
</dbReference>
<dbReference type="Proteomes" id="UP000050761">
    <property type="component" value="Unassembled WGS sequence"/>
</dbReference>
<accession>A0A3P7ZQF6</accession>
<reference evidence="4" key="2">
    <citation type="submission" date="2019-09" db="UniProtKB">
        <authorList>
            <consortium name="WormBaseParasite"/>
        </authorList>
    </citation>
    <scope>IDENTIFICATION</scope>
</reference>
<protein>
    <submittedName>
        <fullName evidence="4">Endo/exonuclease/phosphatase domain-containing protein</fullName>
    </submittedName>
</protein>
<evidence type="ECO:0000256" key="1">
    <source>
        <dbReference type="SAM" id="MobiDB-lite"/>
    </source>
</evidence>
<dbReference type="AlphaFoldDB" id="A0A183G2A8"/>
<dbReference type="PANTHER" id="PTHR23227">
    <property type="entry name" value="BUCENTAUR RELATED"/>
    <property type="match status" value="1"/>
</dbReference>